<dbReference type="Proteomes" id="UP001157006">
    <property type="component" value="Chromosome 5"/>
</dbReference>
<reference evidence="1 2" key="1">
    <citation type="submission" date="2023-01" db="EMBL/GenBank/DDBJ databases">
        <authorList>
            <person name="Kreplak J."/>
        </authorList>
    </citation>
    <scope>NUCLEOTIDE SEQUENCE [LARGE SCALE GENOMIC DNA]</scope>
</reference>
<organism evidence="1 2">
    <name type="scientific">Vicia faba</name>
    <name type="common">Broad bean</name>
    <name type="synonym">Faba vulgaris</name>
    <dbReference type="NCBI Taxonomy" id="3906"/>
    <lineage>
        <taxon>Eukaryota</taxon>
        <taxon>Viridiplantae</taxon>
        <taxon>Streptophyta</taxon>
        <taxon>Embryophyta</taxon>
        <taxon>Tracheophyta</taxon>
        <taxon>Spermatophyta</taxon>
        <taxon>Magnoliopsida</taxon>
        <taxon>eudicotyledons</taxon>
        <taxon>Gunneridae</taxon>
        <taxon>Pentapetalae</taxon>
        <taxon>rosids</taxon>
        <taxon>fabids</taxon>
        <taxon>Fabales</taxon>
        <taxon>Fabaceae</taxon>
        <taxon>Papilionoideae</taxon>
        <taxon>50 kb inversion clade</taxon>
        <taxon>NPAAA clade</taxon>
        <taxon>Hologalegina</taxon>
        <taxon>IRL clade</taxon>
        <taxon>Fabeae</taxon>
        <taxon>Vicia</taxon>
    </lineage>
</organism>
<dbReference type="EMBL" id="OX451740">
    <property type="protein sequence ID" value="CAI8615284.1"/>
    <property type="molecule type" value="Genomic_DNA"/>
</dbReference>
<proteinExistence type="predicted"/>
<accession>A0AAV1AXV4</accession>
<evidence type="ECO:0000313" key="2">
    <source>
        <dbReference type="Proteomes" id="UP001157006"/>
    </source>
</evidence>
<evidence type="ECO:0000313" key="1">
    <source>
        <dbReference type="EMBL" id="CAI8615284.1"/>
    </source>
</evidence>
<keyword evidence="2" id="KW-1185">Reference proteome</keyword>
<name>A0AAV1AXV4_VICFA</name>
<gene>
    <name evidence="1" type="ORF">VFH_V171400</name>
</gene>
<protein>
    <submittedName>
        <fullName evidence="1">Uncharacterized protein</fullName>
    </submittedName>
</protein>
<dbReference type="AlphaFoldDB" id="A0AAV1AXV4"/>
<sequence length="230" mass="26593">MVDPPKLEQYEACLMARQRPSIDFTSEATNLVAVMVGDLVEKSTQGDIVFEEREDILIVALGTNECSGRIHTTPRGVAFNKFFGKISHSTLRGITTFKPWRDLTELISGIKWISISILYLWCSYLHGMCVFKNVRELFGFLDPNRTLLATRESVLRSYLGGYHLLRGVDNKKPNWKIVKAHRQDNRRVYGYYVMKNMFDVVDTSIVERFDEISIDTSPYEKETMDHIRKL</sequence>